<organism evidence="2 3">
    <name type="scientific">Tenebrionibacter intestinalis</name>
    <dbReference type="NCBI Taxonomy" id="2799638"/>
    <lineage>
        <taxon>Bacteria</taxon>
        <taxon>Pseudomonadati</taxon>
        <taxon>Pseudomonadota</taxon>
        <taxon>Gammaproteobacteria</taxon>
        <taxon>Enterobacterales</taxon>
        <taxon>Enterobacteriaceae</taxon>
        <taxon>Tenebrionibacter/Tenebrionicola group</taxon>
        <taxon>Tenebrionibacter</taxon>
    </lineage>
</organism>
<dbReference type="RefSeq" id="WP_238713501.1">
    <property type="nucleotide sequence ID" value="NZ_JAEPBH010000017.1"/>
</dbReference>
<evidence type="ECO:0000313" key="3">
    <source>
        <dbReference type="Proteomes" id="UP000659047"/>
    </source>
</evidence>
<keyword evidence="1" id="KW-0812">Transmembrane</keyword>
<protein>
    <submittedName>
        <fullName evidence="2">Uncharacterized protein</fullName>
    </submittedName>
</protein>
<accession>A0A8K0V524</accession>
<comment type="caution">
    <text evidence="2">The sequence shown here is derived from an EMBL/GenBank/DDBJ whole genome shotgun (WGS) entry which is preliminary data.</text>
</comment>
<feature type="transmembrane region" description="Helical" evidence="1">
    <location>
        <begin position="51"/>
        <end position="75"/>
    </location>
</feature>
<dbReference type="EMBL" id="JAEPBH010000017">
    <property type="protein sequence ID" value="MBK4715265.1"/>
    <property type="molecule type" value="Genomic_DNA"/>
</dbReference>
<proteinExistence type="predicted"/>
<dbReference type="Proteomes" id="UP000659047">
    <property type="component" value="Unassembled WGS sequence"/>
</dbReference>
<evidence type="ECO:0000313" key="2">
    <source>
        <dbReference type="EMBL" id="MBK4715265.1"/>
    </source>
</evidence>
<reference evidence="2" key="1">
    <citation type="submission" date="2021-01" db="EMBL/GenBank/DDBJ databases">
        <title>Intestinitalea alba gen. nov., sp. nov., a novel genus of the family Enterobacteriaceae, isolated from the gut of the plastic-eating mealworm Tenebrio molitor L.</title>
        <authorList>
            <person name="Yang Y."/>
        </authorList>
    </citation>
    <scope>NUCLEOTIDE SEQUENCE</scope>
    <source>
        <strain evidence="2">BIT-L3</strain>
    </source>
</reference>
<keyword evidence="1" id="KW-0472">Membrane</keyword>
<sequence>MMPESRPVRYWLAFLLGLHALNQQALTKKEKTGGFFLFCGKQMKTNALVLLIFYCISSILSTTGWGLSAVSNACYQAFLFSERGERLHTI</sequence>
<dbReference type="AlphaFoldDB" id="A0A8K0V524"/>
<name>A0A8K0V524_9ENTR</name>
<keyword evidence="3" id="KW-1185">Reference proteome</keyword>
<gene>
    <name evidence="2" type="ORF">JJB97_07970</name>
</gene>
<evidence type="ECO:0000256" key="1">
    <source>
        <dbReference type="SAM" id="Phobius"/>
    </source>
</evidence>
<keyword evidence="1" id="KW-1133">Transmembrane helix</keyword>